<dbReference type="RefSeq" id="WP_220807739.1">
    <property type="nucleotide sequence ID" value="NZ_BPMK01000006.1"/>
</dbReference>
<sequence length="756" mass="83681">MVNRISAAFSTITHFRPGGGGGASAHARRLERERPDPALLHQHLLSLPEAEQRNSFGALVNHSENFREYLGIRNPRSHFWQRRSHHGHIQRIGNQLRPLALAQAAVLLEKSSRSQRSLEHLERCLAAPGANMQASTLRDVLTLLASNLDHLRARHGEGVAGTALALINRHNDSLDMDSQNRVRAALPVSARAATPPPASVGRGRFSRAIQASPAASSQPRLAQTVAGLARSKGNAWIAECAATISLCLDALNGHPDKFLGAIAKLEETFENDIGRSFNEETVPYFKELLQAMNAHLDKRPDLPSAAPGTSRARGWLTQTLESVRTASGQRPPVTLEELRSIGLSTAQLKSLRNILVSLVKIRNPDEPLGEWSAAAEFGKHFAEKLGPWDENRRAEFTKLSQEIDASRIAVSAPNERARSDMDAITRRGWPLYKVIDFHAVLGDLLTLHSRLGADSTEWEALTSRLQEEFDWGEFDRNDVPVYRALHDGLGKFIGERGQAMGHVLSEMRRLNWWPDEIEEFANLLQAAASGVQFGLPEAVEAEIAFNTKYASRFAIEFDPDRAGDYLQRCNEMRSYAQRERQSKVSTRTLGEVLQDLGRMPRSELNSFLSHLDECRLSLGKPAEGQARDRFNQQYGDRFGYFDPSCAVNYTRLSALVGARLRQQQQPQRRPSPSQAAARLLEQPAAQRQAYLDAVQRCLAALDKGKSVAIDRAQAEFAAGGHDSLFGPINSRNRAWFESLIEQLTGAGQSSAGAARM</sequence>
<comment type="caution">
    <text evidence="1">The sequence shown here is derived from an EMBL/GenBank/DDBJ whole genome shotgun (WGS) entry which is preliminary data.</text>
</comment>
<organism evidence="1 2">
    <name type="scientific">Noviherbaspirillum aridicola</name>
    <dbReference type="NCBI Taxonomy" id="2849687"/>
    <lineage>
        <taxon>Bacteria</taxon>
        <taxon>Pseudomonadati</taxon>
        <taxon>Pseudomonadota</taxon>
        <taxon>Betaproteobacteria</taxon>
        <taxon>Burkholderiales</taxon>
        <taxon>Oxalobacteraceae</taxon>
        <taxon>Noviherbaspirillum</taxon>
    </lineage>
</organism>
<evidence type="ECO:0000313" key="2">
    <source>
        <dbReference type="Proteomes" id="UP000887222"/>
    </source>
</evidence>
<keyword evidence="2" id="KW-1185">Reference proteome</keyword>
<accession>A0ABQ4Q308</accession>
<dbReference type="Proteomes" id="UP000887222">
    <property type="component" value="Unassembled WGS sequence"/>
</dbReference>
<evidence type="ECO:0000313" key="1">
    <source>
        <dbReference type="EMBL" id="GIZ51573.1"/>
    </source>
</evidence>
<reference evidence="1 2" key="1">
    <citation type="journal article" date="2022" name="Int. J. Syst. Evol. Microbiol.">
        <title>Noviherbaspirillum aridicola sp. nov., isolated from an arid soil in Pakistan.</title>
        <authorList>
            <person name="Khan I.U."/>
            <person name="Saqib M."/>
            <person name="Amin A."/>
            <person name="Hussain F."/>
            <person name="Li L."/>
            <person name="Liu Y.H."/>
            <person name="Fang B.Z."/>
            <person name="Ahmed I."/>
            <person name="Li W.J."/>
        </authorList>
    </citation>
    <scope>NUCLEOTIDE SEQUENCE [LARGE SCALE GENOMIC DNA]</scope>
    <source>
        <strain evidence="1 2">NCCP-691</strain>
    </source>
</reference>
<dbReference type="EMBL" id="BPMK01000006">
    <property type="protein sequence ID" value="GIZ51573.1"/>
    <property type="molecule type" value="Genomic_DNA"/>
</dbReference>
<protein>
    <submittedName>
        <fullName evidence="1">Uncharacterized protein</fullName>
    </submittedName>
</protein>
<name>A0ABQ4Q308_9BURK</name>
<gene>
    <name evidence="1" type="ORF">NCCP691_15870</name>
</gene>
<proteinExistence type="predicted"/>